<sequence length="64" mass="7381">STALHSTLFTCKRNGKNFGITFVSQRDLKEHRFAARWNLTPMPRLKPQIPITRLMSTTSYSLLT</sequence>
<name>A0A8J2JU62_9HEXA</name>
<organism evidence="1 2">
    <name type="scientific">Allacma fusca</name>
    <dbReference type="NCBI Taxonomy" id="39272"/>
    <lineage>
        <taxon>Eukaryota</taxon>
        <taxon>Metazoa</taxon>
        <taxon>Ecdysozoa</taxon>
        <taxon>Arthropoda</taxon>
        <taxon>Hexapoda</taxon>
        <taxon>Collembola</taxon>
        <taxon>Symphypleona</taxon>
        <taxon>Sminthuridae</taxon>
        <taxon>Allacma</taxon>
    </lineage>
</organism>
<evidence type="ECO:0000313" key="1">
    <source>
        <dbReference type="EMBL" id="CAG7700589.1"/>
    </source>
</evidence>
<evidence type="ECO:0000313" key="2">
    <source>
        <dbReference type="Proteomes" id="UP000708208"/>
    </source>
</evidence>
<proteinExistence type="predicted"/>
<reference evidence="1" key="1">
    <citation type="submission" date="2021-06" db="EMBL/GenBank/DDBJ databases">
        <authorList>
            <person name="Hodson N. C."/>
            <person name="Mongue J. A."/>
            <person name="Jaron S. K."/>
        </authorList>
    </citation>
    <scope>NUCLEOTIDE SEQUENCE</scope>
</reference>
<gene>
    <name evidence="1" type="ORF">AFUS01_LOCUS4271</name>
</gene>
<dbReference type="EMBL" id="CAJVCH010026539">
    <property type="protein sequence ID" value="CAG7700589.1"/>
    <property type="molecule type" value="Genomic_DNA"/>
</dbReference>
<dbReference type="AlphaFoldDB" id="A0A8J2JU62"/>
<comment type="caution">
    <text evidence="1">The sequence shown here is derived from an EMBL/GenBank/DDBJ whole genome shotgun (WGS) entry which is preliminary data.</text>
</comment>
<feature type="non-terminal residue" evidence="1">
    <location>
        <position position="64"/>
    </location>
</feature>
<protein>
    <submittedName>
        <fullName evidence="1">Uncharacterized protein</fullName>
    </submittedName>
</protein>
<dbReference type="Proteomes" id="UP000708208">
    <property type="component" value="Unassembled WGS sequence"/>
</dbReference>
<feature type="non-terminal residue" evidence="1">
    <location>
        <position position="1"/>
    </location>
</feature>
<accession>A0A8J2JU62</accession>
<keyword evidence="2" id="KW-1185">Reference proteome</keyword>